<comment type="caution">
    <text evidence="3">The sequence shown here is derived from an EMBL/GenBank/DDBJ whole genome shotgun (WGS) entry which is preliminary data.</text>
</comment>
<evidence type="ECO:0000313" key="3">
    <source>
        <dbReference type="EMBL" id="CAJ0605130.1"/>
    </source>
</evidence>
<feature type="region of interest" description="Disordered" evidence="1">
    <location>
        <begin position="71"/>
        <end position="96"/>
    </location>
</feature>
<proteinExistence type="predicted"/>
<keyword evidence="4" id="KW-1185">Reference proteome</keyword>
<reference evidence="3" key="1">
    <citation type="submission" date="2023-07" db="EMBL/GenBank/DDBJ databases">
        <authorList>
            <consortium name="CYATHOMIX"/>
        </authorList>
    </citation>
    <scope>NUCLEOTIDE SEQUENCE</scope>
    <source>
        <strain evidence="3">N/A</strain>
    </source>
</reference>
<organism evidence="3 4">
    <name type="scientific">Cylicocyclus nassatus</name>
    <name type="common">Nematode worm</name>
    <dbReference type="NCBI Taxonomy" id="53992"/>
    <lineage>
        <taxon>Eukaryota</taxon>
        <taxon>Metazoa</taxon>
        <taxon>Ecdysozoa</taxon>
        <taxon>Nematoda</taxon>
        <taxon>Chromadorea</taxon>
        <taxon>Rhabditida</taxon>
        <taxon>Rhabditina</taxon>
        <taxon>Rhabditomorpha</taxon>
        <taxon>Strongyloidea</taxon>
        <taxon>Strongylidae</taxon>
        <taxon>Cylicocyclus</taxon>
    </lineage>
</organism>
<feature type="compositionally biased region" description="Basic and acidic residues" evidence="1">
    <location>
        <begin position="71"/>
        <end position="83"/>
    </location>
</feature>
<feature type="signal peptide" evidence="2">
    <location>
        <begin position="1"/>
        <end position="16"/>
    </location>
</feature>
<feature type="compositionally biased region" description="Polar residues" evidence="1">
    <location>
        <begin position="87"/>
        <end position="96"/>
    </location>
</feature>
<evidence type="ECO:0000256" key="1">
    <source>
        <dbReference type="SAM" id="MobiDB-lite"/>
    </source>
</evidence>
<dbReference type="EMBL" id="CATQJL010000316">
    <property type="protein sequence ID" value="CAJ0605130.1"/>
    <property type="molecule type" value="Genomic_DNA"/>
</dbReference>
<evidence type="ECO:0000313" key="4">
    <source>
        <dbReference type="Proteomes" id="UP001176961"/>
    </source>
</evidence>
<feature type="chain" id="PRO_5041322960" evidence="2">
    <location>
        <begin position="17"/>
        <end position="96"/>
    </location>
</feature>
<name>A0AA36H7D0_CYLNA</name>
<dbReference type="Proteomes" id="UP001176961">
    <property type="component" value="Unassembled WGS sequence"/>
</dbReference>
<accession>A0AA36H7D0</accession>
<keyword evidence="2" id="KW-0732">Signal</keyword>
<sequence length="96" mass="11008">MRGLIIIFAVITTASSLCKDGDVEYEKDQKWIEGSFVRQCQEVDDGSQKGWRIDILACLTVFYQEIPVDSEKRYREDEPENKLSKVSHLTTSFSVS</sequence>
<protein>
    <submittedName>
        <fullName evidence="3">Uncharacterized protein</fullName>
    </submittedName>
</protein>
<gene>
    <name evidence="3" type="ORF">CYNAS_LOCUS17113</name>
</gene>
<evidence type="ECO:0000256" key="2">
    <source>
        <dbReference type="SAM" id="SignalP"/>
    </source>
</evidence>
<dbReference type="AlphaFoldDB" id="A0AA36H7D0"/>